<accession>A0ABT3BL41</accession>
<dbReference type="Proteomes" id="UP001208690">
    <property type="component" value="Unassembled WGS sequence"/>
</dbReference>
<proteinExistence type="predicted"/>
<comment type="caution">
    <text evidence="1">The sequence shown here is derived from an EMBL/GenBank/DDBJ whole genome shotgun (WGS) entry which is preliminary data.</text>
</comment>
<dbReference type="EMBL" id="JALIEB010000036">
    <property type="protein sequence ID" value="MCV3274288.1"/>
    <property type="molecule type" value="Genomic_DNA"/>
</dbReference>
<evidence type="ECO:0000313" key="1">
    <source>
        <dbReference type="EMBL" id="MCV3274288.1"/>
    </source>
</evidence>
<dbReference type="RefSeq" id="WP_263846493.1">
    <property type="nucleotide sequence ID" value="NZ_JALIEB010000036.1"/>
</dbReference>
<evidence type="ECO:0000313" key="2">
    <source>
        <dbReference type="Proteomes" id="UP001208690"/>
    </source>
</evidence>
<keyword evidence="2" id="KW-1185">Reference proteome</keyword>
<reference evidence="1 2" key="1">
    <citation type="submission" date="2022-04" db="EMBL/GenBank/DDBJ databases">
        <title>Roseobacter sp. WL0113 is a bacterium isolated from neritic sediment.</title>
        <authorList>
            <person name="Wang L."/>
            <person name="He W."/>
            <person name="Zhang D.-F."/>
        </authorList>
    </citation>
    <scope>NUCLEOTIDE SEQUENCE [LARGE SCALE GENOMIC DNA]</scope>
    <source>
        <strain evidence="1 2">WL0113</strain>
    </source>
</reference>
<protein>
    <submittedName>
        <fullName evidence="1">Uncharacterized protein</fullName>
    </submittedName>
</protein>
<sequence>MQHDVDLSVFFVVLAVVKTAVDLVNPGSYETPPTLTWTTAAWALLSTSMTMRDIALIRSAGTRGEHCQRRNLNTAERANYSVN</sequence>
<organism evidence="1 2">
    <name type="scientific">Roseobacter sinensis</name>
    <dbReference type="NCBI Taxonomy" id="2931391"/>
    <lineage>
        <taxon>Bacteria</taxon>
        <taxon>Pseudomonadati</taxon>
        <taxon>Pseudomonadota</taxon>
        <taxon>Alphaproteobacteria</taxon>
        <taxon>Rhodobacterales</taxon>
        <taxon>Roseobacteraceae</taxon>
        <taxon>Roseobacter</taxon>
    </lineage>
</organism>
<gene>
    <name evidence="1" type="ORF">MUB52_22895</name>
</gene>
<name>A0ABT3BL41_9RHOB</name>